<accession>J2Y602</accession>
<name>J2Y602_PSEFQ</name>
<dbReference type="AlphaFoldDB" id="J2Y602"/>
<proteinExistence type="predicted"/>
<reference evidence="1" key="1">
    <citation type="journal article" date="2012" name="PLoS Genet.">
        <title>Comparative Genomics of Plant-Associated Pseudomonas spp.: Insights into Diversity and Inheritance of Traits Involved in Multitrophic Interactions.</title>
        <authorList>
            <person name="Loper J.E."/>
            <person name="Hassan K.A."/>
            <person name="Mavrodi D.V."/>
            <person name="Davis E.W.II."/>
            <person name="Lim C.K."/>
            <person name="Shaffer B.T."/>
            <person name="Elbourne L.D."/>
            <person name="Stockwell V.O."/>
            <person name="Hartney S.L."/>
            <person name="Breakwell K."/>
            <person name="Henkels M.D."/>
            <person name="Tetu S.G."/>
            <person name="Rangel L.I."/>
            <person name="Kidarsa T.A."/>
            <person name="Wilson N.L."/>
            <person name="van de Mortel J.E."/>
            <person name="Song C."/>
            <person name="Blumhagen R."/>
            <person name="Radune D."/>
            <person name="Hostetler J.B."/>
            <person name="Brinkac L.M."/>
            <person name="Durkin A.S."/>
            <person name="Kluepfel D.A."/>
            <person name="Wechter W.P."/>
            <person name="Anderson A.J."/>
            <person name="Kim Y.C."/>
            <person name="Pierson L.S.III."/>
            <person name="Pierson E.A."/>
            <person name="Lindow S.E."/>
            <person name="Kobayashi D.Y."/>
            <person name="Raaijmakers J.M."/>
            <person name="Weller D.M."/>
            <person name="Thomashow L.S."/>
            <person name="Allen A.E."/>
            <person name="Paulsen I.T."/>
        </authorList>
    </citation>
    <scope>NUCLEOTIDE SEQUENCE [LARGE SCALE GENOMIC DNA]</scope>
    <source>
        <strain evidence="1">Q2-87</strain>
    </source>
</reference>
<sequence length="55" mass="6490">MINLYFCSFFAQAPKHLYWYWAVTLTAHARLKTQQLAMFSYCTVTDYSATMALNR</sequence>
<gene>
    <name evidence="1" type="ORF">PflQ2_3806</name>
</gene>
<protein>
    <submittedName>
        <fullName evidence="1">Uncharacterized protein</fullName>
    </submittedName>
</protein>
<evidence type="ECO:0000313" key="1">
    <source>
        <dbReference type="EMBL" id="EJL02571.1"/>
    </source>
</evidence>
<dbReference type="HOGENOM" id="CLU_3028960_0_0_6"/>
<comment type="caution">
    <text evidence="1">The sequence shown here is derived from an EMBL/GenBank/DDBJ whole genome shotgun (WGS) entry which is preliminary data.</text>
</comment>
<dbReference type="Proteomes" id="UP000007289">
    <property type="component" value="Chromosome"/>
</dbReference>
<organism evidence="1">
    <name type="scientific">Pseudomonas fluorescens (strain Q2-87)</name>
    <dbReference type="NCBI Taxonomy" id="1038922"/>
    <lineage>
        <taxon>Bacteria</taxon>
        <taxon>Pseudomonadati</taxon>
        <taxon>Pseudomonadota</taxon>
        <taxon>Gammaproteobacteria</taxon>
        <taxon>Pseudomonadales</taxon>
        <taxon>Pseudomonadaceae</taxon>
        <taxon>Pseudomonas</taxon>
    </lineage>
</organism>
<dbReference type="EMBL" id="AGBM01000001">
    <property type="protein sequence ID" value="EJL02571.1"/>
    <property type="molecule type" value="Genomic_DNA"/>
</dbReference>